<organism evidence="1 2">
    <name type="scientific">Araneus ventricosus</name>
    <name type="common">Orbweaver spider</name>
    <name type="synonym">Epeira ventricosa</name>
    <dbReference type="NCBI Taxonomy" id="182803"/>
    <lineage>
        <taxon>Eukaryota</taxon>
        <taxon>Metazoa</taxon>
        <taxon>Ecdysozoa</taxon>
        <taxon>Arthropoda</taxon>
        <taxon>Chelicerata</taxon>
        <taxon>Arachnida</taxon>
        <taxon>Araneae</taxon>
        <taxon>Araneomorphae</taxon>
        <taxon>Entelegynae</taxon>
        <taxon>Araneoidea</taxon>
        <taxon>Araneidae</taxon>
        <taxon>Araneus</taxon>
    </lineage>
</organism>
<feature type="non-terminal residue" evidence="1">
    <location>
        <position position="52"/>
    </location>
</feature>
<gene>
    <name evidence="1" type="ORF">AVEN_236653_1</name>
</gene>
<dbReference type="Proteomes" id="UP000499080">
    <property type="component" value="Unassembled WGS sequence"/>
</dbReference>
<dbReference type="AlphaFoldDB" id="A0A4Y2IJF7"/>
<accession>A0A4Y2IJF7</accession>
<comment type="caution">
    <text evidence="1">The sequence shown here is derived from an EMBL/GenBank/DDBJ whole genome shotgun (WGS) entry which is preliminary data.</text>
</comment>
<evidence type="ECO:0000313" key="2">
    <source>
        <dbReference type="Proteomes" id="UP000499080"/>
    </source>
</evidence>
<evidence type="ECO:0000313" key="1">
    <source>
        <dbReference type="EMBL" id="GBM77086.1"/>
    </source>
</evidence>
<name>A0A4Y2IJF7_ARAVE</name>
<proteinExistence type="predicted"/>
<keyword evidence="2" id="KW-1185">Reference proteome</keyword>
<reference evidence="1 2" key="1">
    <citation type="journal article" date="2019" name="Sci. Rep.">
        <title>Orb-weaving spider Araneus ventricosus genome elucidates the spidroin gene catalogue.</title>
        <authorList>
            <person name="Kono N."/>
            <person name="Nakamura H."/>
            <person name="Ohtoshi R."/>
            <person name="Moran D.A.P."/>
            <person name="Shinohara A."/>
            <person name="Yoshida Y."/>
            <person name="Fujiwara M."/>
            <person name="Mori M."/>
            <person name="Tomita M."/>
            <person name="Arakawa K."/>
        </authorList>
    </citation>
    <scope>NUCLEOTIDE SEQUENCE [LARGE SCALE GENOMIC DNA]</scope>
</reference>
<protein>
    <submittedName>
        <fullName evidence="1">Uncharacterized protein</fullName>
    </submittedName>
</protein>
<sequence>MRTGSEALARNHTRDVRTVECSGVNVVEIDEGELLVVAVEQKCSMGNSDINE</sequence>
<dbReference type="EMBL" id="BGPR01002664">
    <property type="protein sequence ID" value="GBM77086.1"/>
    <property type="molecule type" value="Genomic_DNA"/>
</dbReference>